<proteinExistence type="predicted"/>
<feature type="compositionally biased region" description="Low complexity" evidence="1">
    <location>
        <begin position="38"/>
        <end position="54"/>
    </location>
</feature>
<accession>A0AAW2RXZ2</accession>
<dbReference type="AlphaFoldDB" id="A0AAW2RXZ2"/>
<feature type="compositionally biased region" description="Polar residues" evidence="1">
    <location>
        <begin position="1"/>
        <end position="10"/>
    </location>
</feature>
<evidence type="ECO:0000256" key="1">
    <source>
        <dbReference type="SAM" id="MobiDB-lite"/>
    </source>
</evidence>
<name>A0AAW2RXZ2_SESRA</name>
<sequence length="89" mass="9782">MSSFQKSASYSKKELGGGTSEAQSTERRTRKYNKRESLASSLSGYSSGSPSYGSFTTLERIPIKNANGDEEIVTPVRRSSRIRKQVTSP</sequence>
<dbReference type="PANTHER" id="PTHR34775">
    <property type="entry name" value="TRANSMEMBRANE PROTEIN"/>
    <property type="match status" value="1"/>
</dbReference>
<protein>
    <submittedName>
        <fullName evidence="2">Uncharacterized protein</fullName>
    </submittedName>
</protein>
<reference evidence="2" key="2">
    <citation type="journal article" date="2024" name="Plant">
        <title>Genomic evolution and insights into agronomic trait innovations of Sesamum species.</title>
        <authorList>
            <person name="Miao H."/>
            <person name="Wang L."/>
            <person name="Qu L."/>
            <person name="Liu H."/>
            <person name="Sun Y."/>
            <person name="Le M."/>
            <person name="Wang Q."/>
            <person name="Wei S."/>
            <person name="Zheng Y."/>
            <person name="Lin W."/>
            <person name="Duan Y."/>
            <person name="Cao H."/>
            <person name="Xiong S."/>
            <person name="Wang X."/>
            <person name="Wei L."/>
            <person name="Li C."/>
            <person name="Ma Q."/>
            <person name="Ju M."/>
            <person name="Zhao R."/>
            <person name="Li G."/>
            <person name="Mu C."/>
            <person name="Tian Q."/>
            <person name="Mei H."/>
            <person name="Zhang T."/>
            <person name="Gao T."/>
            <person name="Zhang H."/>
        </authorList>
    </citation>
    <scope>NUCLEOTIDE SEQUENCE</scope>
    <source>
        <strain evidence="2">G02</strain>
    </source>
</reference>
<reference evidence="2" key="1">
    <citation type="submission" date="2020-06" db="EMBL/GenBank/DDBJ databases">
        <authorList>
            <person name="Li T."/>
            <person name="Hu X."/>
            <person name="Zhang T."/>
            <person name="Song X."/>
            <person name="Zhang H."/>
            <person name="Dai N."/>
            <person name="Sheng W."/>
            <person name="Hou X."/>
            <person name="Wei L."/>
        </authorList>
    </citation>
    <scope>NUCLEOTIDE SEQUENCE</scope>
    <source>
        <strain evidence="2">G02</strain>
        <tissue evidence="2">Leaf</tissue>
    </source>
</reference>
<dbReference type="EMBL" id="JACGWJ010000012">
    <property type="protein sequence ID" value="KAL0384341.1"/>
    <property type="molecule type" value="Genomic_DNA"/>
</dbReference>
<gene>
    <name evidence="2" type="ORF">Sradi_2828400</name>
</gene>
<comment type="caution">
    <text evidence="2">The sequence shown here is derived from an EMBL/GenBank/DDBJ whole genome shotgun (WGS) entry which is preliminary data.</text>
</comment>
<feature type="compositionally biased region" description="Basic residues" evidence="1">
    <location>
        <begin position="78"/>
        <end position="89"/>
    </location>
</feature>
<evidence type="ECO:0000313" key="2">
    <source>
        <dbReference type="EMBL" id="KAL0384341.1"/>
    </source>
</evidence>
<organism evidence="2">
    <name type="scientific">Sesamum radiatum</name>
    <name type="common">Black benniseed</name>
    <dbReference type="NCBI Taxonomy" id="300843"/>
    <lineage>
        <taxon>Eukaryota</taxon>
        <taxon>Viridiplantae</taxon>
        <taxon>Streptophyta</taxon>
        <taxon>Embryophyta</taxon>
        <taxon>Tracheophyta</taxon>
        <taxon>Spermatophyta</taxon>
        <taxon>Magnoliopsida</taxon>
        <taxon>eudicotyledons</taxon>
        <taxon>Gunneridae</taxon>
        <taxon>Pentapetalae</taxon>
        <taxon>asterids</taxon>
        <taxon>lamiids</taxon>
        <taxon>Lamiales</taxon>
        <taxon>Pedaliaceae</taxon>
        <taxon>Sesamum</taxon>
    </lineage>
</organism>
<feature type="region of interest" description="Disordered" evidence="1">
    <location>
        <begin position="1"/>
        <end position="89"/>
    </location>
</feature>
<dbReference type="PANTHER" id="PTHR34775:SF4">
    <property type="entry name" value="TRANSMEMBRANE PROTEIN"/>
    <property type="match status" value="1"/>
</dbReference>